<name>A0ACC1SLK9_9APHY</name>
<comment type="caution">
    <text evidence="1">The sequence shown here is derived from an EMBL/GenBank/DDBJ whole genome shotgun (WGS) entry which is preliminary data.</text>
</comment>
<protein>
    <submittedName>
        <fullName evidence="1">Uncharacterized protein</fullName>
    </submittedName>
</protein>
<evidence type="ECO:0000313" key="1">
    <source>
        <dbReference type="EMBL" id="KAJ3542307.1"/>
    </source>
</evidence>
<accession>A0ACC1SLK9</accession>
<dbReference type="EMBL" id="JANHOG010001168">
    <property type="protein sequence ID" value="KAJ3542307.1"/>
    <property type="molecule type" value="Genomic_DNA"/>
</dbReference>
<dbReference type="Proteomes" id="UP001148662">
    <property type="component" value="Unassembled WGS sequence"/>
</dbReference>
<proteinExistence type="predicted"/>
<sequence length="519" mass="55850">MPYKLSATLSAHTADVRAVVSPTDNLILSASRDTTAVTWTRPSAGSPFAQQAVLRPGSRYINAIAYVPPSQDAPEGYVVTGGQDAIINIYSLASVRDEPNFSLLGHTQNVCALDATPAGTIISGSWDQTARVWKNFELAWELTGHTQSVWTVLAVGTDTFLTGAADNTIKLWHQHKNVKNFTGHTQAVRGLALIPDIGFASCSNDSEIRVWTFEGDVVYTLSGHTSFVYSLSVLPNGDIVSGGEDRTVRVWRDGECAQVITHPAISVWSVSTMPNGDIVSGCSDGKVRIFSAVEDRWASVEELKAYDDLVAATALPVQQVGDVNKSDLPGLEALSQPGKKAGEVKMVRNGSLVEAHQWDTTTLSWQKIGDVVDAVGSGRKQLYQGKEYDYVFDVDVEEGAPPLKLPYNVTDNPYSAAQRFLQNHELPLTYLDEVVKFIEKNTAGVNISSGPTQYVDPFTGASRYQPTQHAAAAGGQEYADPFTGASRYRAPQSAPAPAPAPATALQPANDIGTDVHEGR</sequence>
<reference evidence="1" key="1">
    <citation type="submission" date="2022-07" db="EMBL/GenBank/DDBJ databases">
        <title>Genome Sequence of Phlebia brevispora.</title>
        <authorList>
            <person name="Buettner E."/>
        </authorList>
    </citation>
    <scope>NUCLEOTIDE SEQUENCE</scope>
    <source>
        <strain evidence="1">MPL23</strain>
    </source>
</reference>
<organism evidence="1 2">
    <name type="scientific">Phlebia brevispora</name>
    <dbReference type="NCBI Taxonomy" id="194682"/>
    <lineage>
        <taxon>Eukaryota</taxon>
        <taxon>Fungi</taxon>
        <taxon>Dikarya</taxon>
        <taxon>Basidiomycota</taxon>
        <taxon>Agaricomycotina</taxon>
        <taxon>Agaricomycetes</taxon>
        <taxon>Polyporales</taxon>
        <taxon>Meruliaceae</taxon>
        <taxon>Phlebia</taxon>
    </lineage>
</organism>
<evidence type="ECO:0000313" key="2">
    <source>
        <dbReference type="Proteomes" id="UP001148662"/>
    </source>
</evidence>
<gene>
    <name evidence="1" type="ORF">NM688_g5983</name>
</gene>
<keyword evidence="2" id="KW-1185">Reference proteome</keyword>